<proteinExistence type="predicted"/>
<feature type="transmembrane region" description="Helical" evidence="1">
    <location>
        <begin position="36"/>
        <end position="57"/>
    </location>
</feature>
<dbReference type="EMBL" id="UGNP01000001">
    <property type="protein sequence ID" value="STX08635.1"/>
    <property type="molecule type" value="Genomic_DNA"/>
</dbReference>
<dbReference type="Proteomes" id="UP000254330">
    <property type="component" value="Unassembled WGS sequence"/>
</dbReference>
<keyword evidence="5" id="KW-1185">Reference proteome</keyword>
<evidence type="ECO:0000313" key="2">
    <source>
        <dbReference type="EMBL" id="STX08635.1"/>
    </source>
</evidence>
<reference evidence="2 4" key="1">
    <citation type="submission" date="2018-06" db="EMBL/GenBank/DDBJ databases">
        <authorList>
            <consortium name="Pathogen Informatics"/>
            <person name="Doyle S."/>
        </authorList>
    </citation>
    <scope>NUCLEOTIDE SEQUENCE [LARGE SCALE GENOMIC DNA]</scope>
    <source>
        <strain evidence="2 4">NCTC10597</strain>
    </source>
</reference>
<keyword evidence="1" id="KW-0812">Transmembrane</keyword>
<evidence type="ECO:0000313" key="4">
    <source>
        <dbReference type="Proteomes" id="UP000254330"/>
    </source>
</evidence>
<evidence type="ECO:0000313" key="5">
    <source>
        <dbReference type="Proteomes" id="UP000294641"/>
    </source>
</evidence>
<dbReference type="Proteomes" id="UP000294641">
    <property type="component" value="Unassembled WGS sequence"/>
</dbReference>
<keyword evidence="1" id="KW-0472">Membrane</keyword>
<evidence type="ECO:0000313" key="3">
    <source>
        <dbReference type="EMBL" id="TDR38326.1"/>
    </source>
</evidence>
<keyword evidence="1" id="KW-1133">Transmembrane helix</keyword>
<gene>
    <name evidence="3" type="ORF">DFR61_11756</name>
    <name evidence="2" type="ORF">NCTC10597_00301</name>
</gene>
<organism evidence="2 4">
    <name type="scientific">Kurthia zopfii</name>
    <dbReference type="NCBI Taxonomy" id="1650"/>
    <lineage>
        <taxon>Bacteria</taxon>
        <taxon>Bacillati</taxon>
        <taxon>Bacillota</taxon>
        <taxon>Bacilli</taxon>
        <taxon>Bacillales</taxon>
        <taxon>Caryophanaceae</taxon>
        <taxon>Kurthia</taxon>
    </lineage>
</organism>
<feature type="transmembrane region" description="Helical" evidence="1">
    <location>
        <begin position="12"/>
        <end position="30"/>
    </location>
</feature>
<dbReference type="AlphaFoldDB" id="A0A8B4Q8B3"/>
<dbReference type="OrthoDB" id="9954652at2"/>
<protein>
    <submittedName>
        <fullName evidence="2">Uncharacterized protein</fullName>
    </submittedName>
</protein>
<name>A0A8B4Q8B3_9BACL</name>
<reference evidence="3 5" key="2">
    <citation type="submission" date="2019-03" db="EMBL/GenBank/DDBJ databases">
        <title>Genomic Encyclopedia of Type Strains, Phase IV (KMG-IV): sequencing the most valuable type-strain genomes for metagenomic binning, comparative biology and taxonomic classification.</title>
        <authorList>
            <person name="Goeker M."/>
        </authorList>
    </citation>
    <scope>NUCLEOTIDE SEQUENCE [LARGE SCALE GENOMIC DNA]</scope>
    <source>
        <strain evidence="3 5">DSM 20580</strain>
    </source>
</reference>
<evidence type="ECO:0000256" key="1">
    <source>
        <dbReference type="SAM" id="Phobius"/>
    </source>
</evidence>
<comment type="caution">
    <text evidence="2">The sequence shown here is derived from an EMBL/GenBank/DDBJ whole genome shotgun (WGS) entry which is preliminary data.</text>
</comment>
<accession>A0A8B4Q8B3</accession>
<dbReference type="RefSeq" id="WP_109349693.1">
    <property type="nucleotide sequence ID" value="NZ_BJUE01000012.1"/>
</dbReference>
<sequence length="62" mass="7055">MKNETKKSRLPNPITGAIFFAVIIIVLFQTDGQLKLWQGILLVLGLTVVHVILTMFFNRNNK</sequence>
<dbReference type="EMBL" id="SNZG01000017">
    <property type="protein sequence ID" value="TDR38326.1"/>
    <property type="molecule type" value="Genomic_DNA"/>
</dbReference>